<dbReference type="Pfam" id="PF02826">
    <property type="entry name" value="2-Hacid_dh_C"/>
    <property type="match status" value="1"/>
</dbReference>
<sequence>MTRIVLFENIHPSAKEVFNGAGLDDVVTYASSLQPDALREALAGAQAVGIRSRTHLDAALLAGAPDLRVIGCFCIGTNQVDLDAAMLHGVPVFNAPFSNTRSVAELVLGEAILLMRRIPEKNARVHRGHWDKTASGAFEARGKTLGVVGYGNIGSQVGTLAETFGMRVVFYDVEAKLPLGNARAMPSLEALLGQADVVTLHVPGGKGTKNIIDAAALAAMKPGSILINASRGTVVDIDALHESLAAKHLSGAALDVFPTEPKSVDEPLASPLIGMDNVILTPHIGGSTQESQENIGREVAEKLVRFLQGGATKGAVNFPEIPYQDPVGSARILHVHRNLPGALGTLSSLMAEQGLNILSQNLQTRGQIGYVVSDVEGKVDDAVMTALRSHPITVRCELVY</sequence>
<evidence type="ECO:0000256" key="13">
    <source>
        <dbReference type="ARBA" id="ARBA00048731"/>
    </source>
</evidence>
<dbReference type="PROSITE" id="PS00671">
    <property type="entry name" value="D_2_HYDROXYACID_DH_3"/>
    <property type="match status" value="1"/>
</dbReference>
<evidence type="ECO:0000256" key="9">
    <source>
        <dbReference type="ARBA" id="ARBA00023027"/>
    </source>
</evidence>
<keyword evidence="10" id="KW-0718">Serine biosynthesis</keyword>
<organism evidence="16 17">
    <name type="scientific">Candidimonas humi</name>
    <dbReference type="NCBI Taxonomy" id="683355"/>
    <lineage>
        <taxon>Bacteria</taxon>
        <taxon>Pseudomonadati</taxon>
        <taxon>Pseudomonadota</taxon>
        <taxon>Betaproteobacteria</taxon>
        <taxon>Burkholderiales</taxon>
        <taxon>Alcaligenaceae</taxon>
        <taxon>Candidimonas</taxon>
    </lineage>
</organism>
<evidence type="ECO:0000256" key="4">
    <source>
        <dbReference type="ARBA" id="ARBA00013001"/>
    </source>
</evidence>
<dbReference type="EC" id="1.1.1.95" evidence="5"/>
<comment type="catalytic activity">
    <reaction evidence="13">
        <text>(2R)-3-phosphoglycerate + NAD(+) = 3-phosphooxypyruvate + NADH + H(+)</text>
        <dbReference type="Rhea" id="RHEA:12641"/>
        <dbReference type="ChEBI" id="CHEBI:15378"/>
        <dbReference type="ChEBI" id="CHEBI:18110"/>
        <dbReference type="ChEBI" id="CHEBI:57540"/>
        <dbReference type="ChEBI" id="CHEBI:57945"/>
        <dbReference type="ChEBI" id="CHEBI:58272"/>
        <dbReference type="EC" id="1.1.1.95"/>
    </reaction>
</comment>
<evidence type="ECO:0000256" key="2">
    <source>
        <dbReference type="ARBA" id="ARBA00005216"/>
    </source>
</evidence>
<reference evidence="17" key="1">
    <citation type="journal article" date="2019" name="Int. J. Syst. Evol. Microbiol.">
        <title>The Global Catalogue of Microorganisms (GCM) 10K type strain sequencing project: providing services to taxonomists for standard genome sequencing and annotation.</title>
        <authorList>
            <consortium name="The Broad Institute Genomics Platform"/>
            <consortium name="The Broad Institute Genome Sequencing Center for Infectious Disease"/>
            <person name="Wu L."/>
            <person name="Ma J."/>
        </authorList>
    </citation>
    <scope>NUCLEOTIDE SEQUENCE [LARGE SCALE GENOMIC DNA]</scope>
    <source>
        <strain evidence="17">LMG 24813</strain>
    </source>
</reference>
<dbReference type="PANTHER" id="PTHR42789:SF1">
    <property type="entry name" value="D-ISOMER SPECIFIC 2-HYDROXYACID DEHYDROGENASE FAMILY PROTEIN (AFU_ORTHOLOGUE AFUA_6G10090)"/>
    <property type="match status" value="1"/>
</dbReference>
<proteinExistence type="inferred from homology"/>
<dbReference type="InterPro" id="IPR006139">
    <property type="entry name" value="D-isomer_2_OHA_DH_cat_dom"/>
</dbReference>
<protein>
    <recommendedName>
        <fullName evidence="6">D-3-phosphoglycerate dehydrogenase</fullName>
        <ecNumber evidence="4">1.1.1.399</ecNumber>
        <ecNumber evidence="5">1.1.1.95</ecNumber>
    </recommendedName>
    <alternativeName>
        <fullName evidence="11">2-oxoglutarate reductase</fullName>
    </alternativeName>
</protein>
<keyword evidence="7" id="KW-0028">Amino-acid biosynthesis</keyword>
<dbReference type="Pfam" id="PF22629">
    <property type="entry name" value="ACT_AHAS_ss"/>
    <property type="match status" value="1"/>
</dbReference>
<dbReference type="Pfam" id="PF00389">
    <property type="entry name" value="2-Hacid_dh"/>
    <property type="match status" value="1"/>
</dbReference>
<dbReference type="InterPro" id="IPR029752">
    <property type="entry name" value="D-isomer_DH_CS1"/>
</dbReference>
<dbReference type="InterPro" id="IPR006140">
    <property type="entry name" value="D-isomer_DH_NAD-bd"/>
</dbReference>
<dbReference type="InterPro" id="IPR029753">
    <property type="entry name" value="D-isomer_DH_CS"/>
</dbReference>
<dbReference type="PROSITE" id="PS51671">
    <property type="entry name" value="ACT"/>
    <property type="match status" value="1"/>
</dbReference>
<evidence type="ECO:0000256" key="5">
    <source>
        <dbReference type="ARBA" id="ARBA00013143"/>
    </source>
</evidence>
<keyword evidence="9" id="KW-0520">NAD</keyword>
<accession>A0ABV8P3U9</accession>
<comment type="similarity">
    <text evidence="3 14">Belongs to the D-isomer specific 2-hydroxyacid dehydrogenase family.</text>
</comment>
<comment type="pathway">
    <text evidence="2">Amino-acid biosynthesis; L-serine biosynthesis; L-serine from 3-phospho-D-glycerate: step 1/3.</text>
</comment>
<evidence type="ECO:0000256" key="11">
    <source>
        <dbReference type="ARBA" id="ARBA00030455"/>
    </source>
</evidence>
<name>A0ABV8P3U9_9BURK</name>
<dbReference type="PROSITE" id="PS00670">
    <property type="entry name" value="D_2_HYDROXYACID_DH_2"/>
    <property type="match status" value="1"/>
</dbReference>
<dbReference type="GO" id="GO:0004617">
    <property type="term" value="F:phosphoglycerate dehydrogenase activity"/>
    <property type="evidence" value="ECO:0007669"/>
    <property type="project" value="UniProtKB-EC"/>
</dbReference>
<keyword evidence="8 14" id="KW-0560">Oxidoreductase</keyword>
<dbReference type="EMBL" id="JBHSBV010000007">
    <property type="protein sequence ID" value="MFC4202801.1"/>
    <property type="molecule type" value="Genomic_DNA"/>
</dbReference>
<comment type="function">
    <text evidence="1">Catalyzes the reversible oxidation of 3-phospho-D-glycerate to 3-phosphonooxypyruvate, the first step of the phosphorylated L-serine biosynthesis pathway. Also catalyzes the reversible oxidation of 2-hydroxyglutarate to 2-oxoglutarate.</text>
</comment>
<evidence type="ECO:0000313" key="17">
    <source>
        <dbReference type="Proteomes" id="UP001595848"/>
    </source>
</evidence>
<dbReference type="CDD" id="cd12176">
    <property type="entry name" value="PGDH_3"/>
    <property type="match status" value="1"/>
</dbReference>
<dbReference type="PROSITE" id="PS00065">
    <property type="entry name" value="D_2_HYDROXYACID_DH_1"/>
    <property type="match status" value="1"/>
</dbReference>
<dbReference type="EC" id="1.1.1.399" evidence="4"/>
<evidence type="ECO:0000256" key="3">
    <source>
        <dbReference type="ARBA" id="ARBA00005854"/>
    </source>
</evidence>
<keyword evidence="17" id="KW-1185">Reference proteome</keyword>
<gene>
    <name evidence="16" type="primary">serA</name>
    <name evidence="16" type="ORF">ACFOY1_17755</name>
</gene>
<dbReference type="PANTHER" id="PTHR42789">
    <property type="entry name" value="D-ISOMER SPECIFIC 2-HYDROXYACID DEHYDROGENASE FAMILY PROTEIN (AFU_ORTHOLOGUE AFUA_6G10090)"/>
    <property type="match status" value="1"/>
</dbReference>
<evidence type="ECO:0000313" key="16">
    <source>
        <dbReference type="EMBL" id="MFC4202801.1"/>
    </source>
</evidence>
<dbReference type="InterPro" id="IPR002912">
    <property type="entry name" value="ACT_dom"/>
</dbReference>
<comment type="caution">
    <text evidence="16">The sequence shown here is derived from an EMBL/GenBank/DDBJ whole genome shotgun (WGS) entry which is preliminary data.</text>
</comment>
<dbReference type="RefSeq" id="WP_217965450.1">
    <property type="nucleotide sequence ID" value="NZ_JAHTBN010000006.1"/>
</dbReference>
<dbReference type="CDD" id="cd04901">
    <property type="entry name" value="ACT_3PGDH"/>
    <property type="match status" value="1"/>
</dbReference>
<evidence type="ECO:0000259" key="15">
    <source>
        <dbReference type="PROSITE" id="PS51671"/>
    </source>
</evidence>
<comment type="catalytic activity">
    <reaction evidence="12">
        <text>(R)-2-hydroxyglutarate + NAD(+) = 2-oxoglutarate + NADH + H(+)</text>
        <dbReference type="Rhea" id="RHEA:49612"/>
        <dbReference type="ChEBI" id="CHEBI:15378"/>
        <dbReference type="ChEBI" id="CHEBI:15801"/>
        <dbReference type="ChEBI" id="CHEBI:16810"/>
        <dbReference type="ChEBI" id="CHEBI:57540"/>
        <dbReference type="ChEBI" id="CHEBI:57945"/>
        <dbReference type="EC" id="1.1.1.399"/>
    </reaction>
</comment>
<evidence type="ECO:0000256" key="12">
    <source>
        <dbReference type="ARBA" id="ARBA00048126"/>
    </source>
</evidence>
<evidence type="ECO:0000256" key="7">
    <source>
        <dbReference type="ARBA" id="ARBA00022605"/>
    </source>
</evidence>
<evidence type="ECO:0000256" key="10">
    <source>
        <dbReference type="ARBA" id="ARBA00023299"/>
    </source>
</evidence>
<evidence type="ECO:0000256" key="8">
    <source>
        <dbReference type="ARBA" id="ARBA00023002"/>
    </source>
</evidence>
<dbReference type="NCBIfam" id="NF008759">
    <property type="entry name" value="PRK11790.1"/>
    <property type="match status" value="1"/>
</dbReference>
<dbReference type="InterPro" id="IPR054480">
    <property type="entry name" value="AHAS_small-like_ACT"/>
</dbReference>
<evidence type="ECO:0000256" key="6">
    <source>
        <dbReference type="ARBA" id="ARBA00021582"/>
    </source>
</evidence>
<dbReference type="InterPro" id="IPR050857">
    <property type="entry name" value="D-2-hydroxyacid_DH"/>
</dbReference>
<feature type="domain" description="ACT" evidence="15">
    <location>
        <begin position="331"/>
        <end position="400"/>
    </location>
</feature>
<evidence type="ECO:0000256" key="1">
    <source>
        <dbReference type="ARBA" id="ARBA00003800"/>
    </source>
</evidence>
<evidence type="ECO:0000256" key="14">
    <source>
        <dbReference type="RuleBase" id="RU003719"/>
    </source>
</evidence>
<dbReference type="Proteomes" id="UP001595848">
    <property type="component" value="Unassembled WGS sequence"/>
</dbReference>